<dbReference type="InterPro" id="IPR023213">
    <property type="entry name" value="CAT-like_dom_sf"/>
</dbReference>
<proteinExistence type="inferred from homology"/>
<dbReference type="EC" id="4.1.1.-" evidence="5"/>
<dbReference type="GO" id="GO:0008694">
    <property type="term" value="F:4-hydroxy-3-polyprenylbenzoate decarboxylase activity"/>
    <property type="evidence" value="ECO:0007669"/>
    <property type="project" value="TreeGrafter"/>
</dbReference>
<evidence type="ECO:0000313" key="5">
    <source>
        <dbReference type="EMBL" id="OIQ75858.1"/>
    </source>
</evidence>
<feature type="domain" description="3-octaprenyl-4-hydroxybenzoate carboxy-lyase-like Rift-related" evidence="3">
    <location>
        <begin position="344"/>
        <end position="538"/>
    </location>
</feature>
<dbReference type="Gene3D" id="3.90.1150.10">
    <property type="entry name" value="Aspartate Aminotransferase, domain 1"/>
    <property type="match status" value="1"/>
</dbReference>
<dbReference type="NCBIfam" id="TIGR00148">
    <property type="entry name" value="UbiD family decarboxylase"/>
    <property type="match status" value="1"/>
</dbReference>
<dbReference type="PANTHER" id="PTHR30108:SF17">
    <property type="entry name" value="FERULIC ACID DECARBOXYLASE 1"/>
    <property type="match status" value="1"/>
</dbReference>
<dbReference type="AlphaFoldDB" id="A0A1J5PXS7"/>
<evidence type="ECO:0000259" key="4">
    <source>
        <dbReference type="Pfam" id="PF20696"/>
    </source>
</evidence>
<dbReference type="SUPFAM" id="SSF52777">
    <property type="entry name" value="CoA-dependent acyltransferases"/>
    <property type="match status" value="1"/>
</dbReference>
<dbReference type="Pfam" id="PF00668">
    <property type="entry name" value="Condensation"/>
    <property type="match status" value="1"/>
</dbReference>
<dbReference type="SUPFAM" id="SSF50475">
    <property type="entry name" value="FMN-binding split barrel"/>
    <property type="match status" value="1"/>
</dbReference>
<dbReference type="Pfam" id="PF20696">
    <property type="entry name" value="UbiD_C"/>
    <property type="match status" value="1"/>
</dbReference>
<dbReference type="InterPro" id="IPR015422">
    <property type="entry name" value="PyrdxlP-dep_Trfase_small"/>
</dbReference>
<feature type="domain" description="Condensation" evidence="2">
    <location>
        <begin position="135"/>
        <end position="292"/>
    </location>
</feature>
<dbReference type="Gene3D" id="3.30.559.10">
    <property type="entry name" value="Chloramphenicol acetyltransferase-like domain"/>
    <property type="match status" value="1"/>
</dbReference>
<dbReference type="InterPro" id="IPR048304">
    <property type="entry name" value="UbiD_Rift_dom"/>
</dbReference>
<dbReference type="InterPro" id="IPR049381">
    <property type="entry name" value="UbiD-like_C"/>
</dbReference>
<dbReference type="Gene3D" id="3.40.1670.10">
    <property type="entry name" value="UbiD C-terminal domain-like"/>
    <property type="match status" value="1"/>
</dbReference>
<keyword evidence="5" id="KW-0456">Lyase</keyword>
<comment type="caution">
    <text evidence="5">The sequence shown here is derived from an EMBL/GenBank/DDBJ whole genome shotgun (WGS) entry which is preliminary data.</text>
</comment>
<sequence length="707" mass="76826">MRHPLVLAATEAVLDHLEAQGSVLWQDVPARTAALVSRMNAALATRGLPQLVETYNGWFVINVTARDPRATLLFALMRMEGVHVLDGYCGFLTTAHGQAAIGHVARAFETALDALQSVGILAPSQTVVVTEAIPEIPLTASQREIWMTHQLGDNAACSFNESVSLYLDGPLQLAALESAFTQLLDRHDALRMVFARSGSHFSIATPTPVALPVLDLSGPDSEPALQDLLATDATLPIEITTHGPIRATLVRLGPDRHVLVITAHHIACDGWSFNLLIDELAAVAKRLENERAVLFPSSGQHSIPVVANLFADRSWIADSLGVPTAELLSRFQDAVRHPLPWVEVKAAPVQDVVLREVDLLRQLPIPKHNEHDSGPYITAALLIARNPKTGIQNVSIQRCQVSGPDRIGVLLLPRHTLHYFRMAEEAGEALEIALVIGVHPACILASQAIAALDSDEMEIAGALLGKPVEMVKCRTNGVRVPAHAEIVIEGRILPRVREPEGPFGEFPQYYGPRADREVIQVDAITHRKNPIFHTIVGGGVEHLLLGGIPREATLLDHLQRSFPSVRDVRLTRGGTCRYHLAVKIEKASHGEPKNIIMGAFGGHYDLKQVVVVDMDVNIDDESEIEWAIATRFQADRDLVIVSGAQGSKLDPSSHNGVSAKMGLDATKPLSTEPMEFKRIHVKGVENVDLDQALQDDPKAAFARILAG</sequence>
<name>A0A1J5PXS7_9ZZZZ</name>
<reference evidence="5" key="1">
    <citation type="submission" date="2016-10" db="EMBL/GenBank/DDBJ databases">
        <title>Sequence of Gallionella enrichment culture.</title>
        <authorList>
            <person name="Poehlein A."/>
            <person name="Muehling M."/>
            <person name="Daniel R."/>
        </authorList>
    </citation>
    <scope>NUCLEOTIDE SEQUENCE</scope>
</reference>
<accession>A0A1J5PXS7</accession>
<evidence type="ECO:0000259" key="3">
    <source>
        <dbReference type="Pfam" id="PF01977"/>
    </source>
</evidence>
<gene>
    <name evidence="5" type="primary">bsdC_8</name>
    <name evidence="5" type="ORF">GALL_424680</name>
</gene>
<dbReference type="InterPro" id="IPR001242">
    <property type="entry name" value="Condensation_dom"/>
</dbReference>
<dbReference type="EMBL" id="MLJW01002035">
    <property type="protein sequence ID" value="OIQ75858.1"/>
    <property type="molecule type" value="Genomic_DNA"/>
</dbReference>
<dbReference type="PANTHER" id="PTHR30108">
    <property type="entry name" value="3-OCTAPRENYL-4-HYDROXYBENZOATE CARBOXY-LYASE-RELATED"/>
    <property type="match status" value="1"/>
</dbReference>
<dbReference type="EC" id="4.1.1.61" evidence="5"/>
<evidence type="ECO:0000259" key="2">
    <source>
        <dbReference type="Pfam" id="PF00668"/>
    </source>
</evidence>
<dbReference type="FunFam" id="3.40.1670.10:FF:000003">
    <property type="entry name" value="Phenolic acid decarboxylase"/>
    <property type="match status" value="1"/>
</dbReference>
<protein>
    <submittedName>
        <fullName evidence="5">Phenolic acid decarboxylase subunit C</fullName>
        <ecNumber evidence="5">4.1.1.-</ecNumber>
        <ecNumber evidence="5">4.1.1.61</ecNumber>
    </submittedName>
</protein>
<dbReference type="GO" id="GO:0006744">
    <property type="term" value="P:ubiquinone biosynthetic process"/>
    <property type="evidence" value="ECO:0007669"/>
    <property type="project" value="TreeGrafter"/>
</dbReference>
<evidence type="ECO:0000256" key="1">
    <source>
        <dbReference type="ARBA" id="ARBA00010021"/>
    </source>
</evidence>
<organism evidence="5">
    <name type="scientific">mine drainage metagenome</name>
    <dbReference type="NCBI Taxonomy" id="410659"/>
    <lineage>
        <taxon>unclassified sequences</taxon>
        <taxon>metagenomes</taxon>
        <taxon>ecological metagenomes</taxon>
    </lineage>
</organism>
<dbReference type="GO" id="GO:0005829">
    <property type="term" value="C:cytosol"/>
    <property type="evidence" value="ECO:0007669"/>
    <property type="project" value="TreeGrafter"/>
</dbReference>
<dbReference type="GO" id="GO:0018799">
    <property type="term" value="F:4-hydroxybenzoate decarboxylase activity"/>
    <property type="evidence" value="ECO:0007669"/>
    <property type="project" value="UniProtKB-EC"/>
</dbReference>
<dbReference type="InterPro" id="IPR002830">
    <property type="entry name" value="UbiD"/>
</dbReference>
<feature type="domain" description="3-octaprenyl-4-hydroxybenzoate carboxy-lyase-like C-terminal" evidence="4">
    <location>
        <begin position="545"/>
        <end position="665"/>
    </location>
</feature>
<dbReference type="SUPFAM" id="SSF143968">
    <property type="entry name" value="UbiD C-terminal domain-like"/>
    <property type="match status" value="1"/>
</dbReference>
<dbReference type="Pfam" id="PF01977">
    <property type="entry name" value="UbiD"/>
    <property type="match status" value="1"/>
</dbReference>
<comment type="similarity">
    <text evidence="1">Belongs to the UbiD family.</text>
</comment>